<evidence type="ECO:0000256" key="8">
    <source>
        <dbReference type="RuleBase" id="RU363036"/>
    </source>
</evidence>
<feature type="non-terminal residue" evidence="9">
    <location>
        <position position="1"/>
    </location>
</feature>
<dbReference type="InterPro" id="IPR024088">
    <property type="entry name" value="Tyr-tRNA-ligase_bac-type"/>
</dbReference>
<evidence type="ECO:0000256" key="4">
    <source>
        <dbReference type="ARBA" id="ARBA00022917"/>
    </source>
</evidence>
<dbReference type="NCBIfam" id="TIGR00234">
    <property type="entry name" value="tyrS"/>
    <property type="match status" value="1"/>
</dbReference>
<protein>
    <recommendedName>
        <fullName evidence="6">Tyrosine--tRNA ligase</fullName>
        <ecNumber evidence="6">6.1.1.1</ecNumber>
    </recommendedName>
</protein>
<keyword evidence="3 8" id="KW-0067">ATP-binding</keyword>
<dbReference type="CDD" id="cd00165">
    <property type="entry name" value="S4"/>
    <property type="match status" value="1"/>
</dbReference>
<dbReference type="Proteomes" id="UP000885847">
    <property type="component" value="Unassembled WGS sequence"/>
</dbReference>
<keyword evidence="2 8" id="KW-0547">Nucleotide-binding</keyword>
<keyword evidence="7" id="KW-0694">RNA-binding</keyword>
<evidence type="ECO:0000256" key="1">
    <source>
        <dbReference type="ARBA" id="ARBA00022598"/>
    </source>
</evidence>
<name>A0A7C0ZCV4_UNCW3</name>
<keyword evidence="5 8" id="KW-0030">Aminoacyl-tRNA synthetase</keyword>
<gene>
    <name evidence="9" type="primary">tyrS</name>
    <name evidence="9" type="ORF">ENF18_02565</name>
</gene>
<evidence type="ECO:0000256" key="7">
    <source>
        <dbReference type="PROSITE-ProRule" id="PRU00182"/>
    </source>
</evidence>
<dbReference type="SUPFAM" id="SSF55174">
    <property type="entry name" value="Alpha-L RNA-binding motif"/>
    <property type="match status" value="1"/>
</dbReference>
<evidence type="ECO:0000313" key="9">
    <source>
        <dbReference type="EMBL" id="HDI82659.1"/>
    </source>
</evidence>
<dbReference type="Gene3D" id="3.10.290.10">
    <property type="entry name" value="RNA-binding S4 domain"/>
    <property type="match status" value="1"/>
</dbReference>
<comment type="caution">
    <text evidence="9">The sequence shown here is derived from an EMBL/GenBank/DDBJ whole genome shotgun (WGS) entry which is preliminary data.</text>
</comment>
<dbReference type="Pfam" id="PF00579">
    <property type="entry name" value="tRNA-synt_1b"/>
    <property type="match status" value="1"/>
</dbReference>
<evidence type="ECO:0000256" key="5">
    <source>
        <dbReference type="ARBA" id="ARBA00023146"/>
    </source>
</evidence>
<accession>A0A7C0ZCV4</accession>
<dbReference type="GO" id="GO:0005524">
    <property type="term" value="F:ATP binding"/>
    <property type="evidence" value="ECO:0007669"/>
    <property type="project" value="UniProtKB-KW"/>
</dbReference>
<dbReference type="PANTHER" id="PTHR11766:SF1">
    <property type="entry name" value="TYROSINE--TRNA LIGASE"/>
    <property type="match status" value="1"/>
</dbReference>
<dbReference type="GO" id="GO:0006437">
    <property type="term" value="P:tyrosyl-tRNA aminoacylation"/>
    <property type="evidence" value="ECO:0007669"/>
    <property type="project" value="UniProtKB-UniRule"/>
</dbReference>
<evidence type="ECO:0000256" key="2">
    <source>
        <dbReference type="ARBA" id="ARBA00022741"/>
    </source>
</evidence>
<keyword evidence="4 8" id="KW-0648">Protein biosynthesis</keyword>
<dbReference type="EC" id="6.1.1.1" evidence="6"/>
<dbReference type="FunFam" id="1.10.240.10:FF:000006">
    <property type="entry name" value="Tyrosine--tRNA ligase"/>
    <property type="match status" value="1"/>
</dbReference>
<dbReference type="InterPro" id="IPR036986">
    <property type="entry name" value="S4_RNA-bd_sf"/>
</dbReference>
<dbReference type="Gene3D" id="1.10.240.10">
    <property type="entry name" value="Tyrosyl-Transfer RNA Synthetase"/>
    <property type="match status" value="1"/>
</dbReference>
<dbReference type="EMBL" id="DQWE01000116">
    <property type="protein sequence ID" value="HDI82659.1"/>
    <property type="molecule type" value="Genomic_DNA"/>
</dbReference>
<proteinExistence type="inferred from homology"/>
<dbReference type="GO" id="GO:0004831">
    <property type="term" value="F:tyrosine-tRNA ligase activity"/>
    <property type="evidence" value="ECO:0007669"/>
    <property type="project" value="UniProtKB-UniRule"/>
</dbReference>
<evidence type="ECO:0000256" key="3">
    <source>
        <dbReference type="ARBA" id="ARBA00022840"/>
    </source>
</evidence>
<keyword evidence="1 8" id="KW-0436">Ligase</keyword>
<dbReference type="GO" id="GO:0005829">
    <property type="term" value="C:cytosol"/>
    <property type="evidence" value="ECO:0007669"/>
    <property type="project" value="TreeGrafter"/>
</dbReference>
<dbReference type="PROSITE" id="PS50889">
    <property type="entry name" value="S4"/>
    <property type="match status" value="1"/>
</dbReference>
<evidence type="ECO:0000256" key="6">
    <source>
        <dbReference type="NCBIfam" id="TIGR00234"/>
    </source>
</evidence>
<dbReference type="GO" id="GO:0003723">
    <property type="term" value="F:RNA binding"/>
    <property type="evidence" value="ECO:0007669"/>
    <property type="project" value="UniProtKB-KW"/>
</dbReference>
<dbReference type="SUPFAM" id="SSF52374">
    <property type="entry name" value="Nucleotidylyl transferase"/>
    <property type="match status" value="1"/>
</dbReference>
<dbReference type="PANTHER" id="PTHR11766">
    <property type="entry name" value="TYROSYL-TRNA SYNTHETASE"/>
    <property type="match status" value="1"/>
</dbReference>
<organism evidence="9">
    <name type="scientific">candidate division WOR-3 bacterium</name>
    <dbReference type="NCBI Taxonomy" id="2052148"/>
    <lineage>
        <taxon>Bacteria</taxon>
        <taxon>Bacteria division WOR-3</taxon>
    </lineage>
</organism>
<comment type="similarity">
    <text evidence="8">Belongs to the class-I aminoacyl-tRNA synthetase family.</text>
</comment>
<dbReference type="InterPro" id="IPR002307">
    <property type="entry name" value="Tyr-tRNA-ligase"/>
</dbReference>
<dbReference type="InterPro" id="IPR002305">
    <property type="entry name" value="aa-tRNA-synth_Ic"/>
</dbReference>
<dbReference type="AlphaFoldDB" id="A0A7C0ZCV4"/>
<sequence length="208" mass="24145">QRFNHLLGRDLQREFGQRPQVVFLLPLLEGLDGKLKMSKSYGNYVGINEPPDQMFGKIMSIPDTLIMKYFTLCTDLDNEELEKIERSLKDKDVNPRDIKLDLAETIVRMYHSETAAKKARENFIKVFSKRELPEDMEEVVYPEGEKVWIVKVIRSITGLSSSDIRRVIKQGGLRIDGEKVTDTDLEITVDREYAIKFGKKTFFRVKPE</sequence>
<reference evidence="9" key="1">
    <citation type="journal article" date="2020" name="mSystems">
        <title>Genome- and Community-Level Interaction Insights into Carbon Utilization and Element Cycling Functions of Hydrothermarchaeota in Hydrothermal Sediment.</title>
        <authorList>
            <person name="Zhou Z."/>
            <person name="Liu Y."/>
            <person name="Xu W."/>
            <person name="Pan J."/>
            <person name="Luo Z.H."/>
            <person name="Li M."/>
        </authorList>
    </citation>
    <scope>NUCLEOTIDE SEQUENCE [LARGE SCALE GENOMIC DNA]</scope>
    <source>
        <strain evidence="9">HyVt-102</strain>
    </source>
</reference>